<dbReference type="STRING" id="477184.KYC_04817"/>
<accession>H0F2H5</accession>
<comment type="caution">
    <text evidence="1">The sequence shown here is derived from an EMBL/GenBank/DDBJ whole genome shotgun (WGS) entry which is preliminary data.</text>
</comment>
<protein>
    <submittedName>
        <fullName evidence="1">Uncharacterized protein</fullName>
    </submittedName>
</protein>
<name>H0F2H5_9BURK</name>
<reference evidence="1 2" key="1">
    <citation type="journal article" date="2012" name="J. Bacteriol.">
        <title>Genome sequence of the highly efficient arsenite-oxidizing bacterium Achromobacter arsenitoxydans SY8.</title>
        <authorList>
            <person name="Li X."/>
            <person name="Hu Y."/>
            <person name="Gong J."/>
            <person name="Lin Y."/>
            <person name="Johnstone L."/>
            <person name="Rensing C."/>
            <person name="Wang G."/>
        </authorList>
    </citation>
    <scope>NUCLEOTIDE SEQUENCE [LARGE SCALE GENOMIC DNA]</scope>
    <source>
        <strain evidence="1 2">SY8</strain>
    </source>
</reference>
<sequence length="65" mass="6956">MLVMNLNVPGARPIDLDVCARKHVLQDFRGFGGRGGGDAGLTGRLLGQRRDRTALLHTDSISILG</sequence>
<evidence type="ECO:0000313" key="2">
    <source>
        <dbReference type="Proteomes" id="UP000003113"/>
    </source>
</evidence>
<keyword evidence="2" id="KW-1185">Reference proteome</keyword>
<dbReference type="Proteomes" id="UP000003113">
    <property type="component" value="Unassembled WGS sequence"/>
</dbReference>
<organism evidence="1 2">
    <name type="scientific">Achromobacter arsenitoxydans SY8</name>
    <dbReference type="NCBI Taxonomy" id="477184"/>
    <lineage>
        <taxon>Bacteria</taxon>
        <taxon>Pseudomonadati</taxon>
        <taxon>Pseudomonadota</taxon>
        <taxon>Betaproteobacteria</taxon>
        <taxon>Burkholderiales</taxon>
        <taxon>Alcaligenaceae</taxon>
        <taxon>Achromobacter</taxon>
    </lineage>
</organism>
<gene>
    <name evidence="1" type="ORF">KYC_04817</name>
</gene>
<proteinExistence type="predicted"/>
<evidence type="ECO:0000313" key="1">
    <source>
        <dbReference type="EMBL" id="EHK67586.1"/>
    </source>
</evidence>
<dbReference type="AlphaFoldDB" id="H0F2H5"/>
<dbReference type="EMBL" id="AGUF01000021">
    <property type="protein sequence ID" value="EHK67586.1"/>
    <property type="molecule type" value="Genomic_DNA"/>
</dbReference>